<dbReference type="GO" id="GO:0016020">
    <property type="term" value="C:membrane"/>
    <property type="evidence" value="ECO:0007669"/>
    <property type="project" value="UniProtKB-SubCell"/>
</dbReference>
<keyword evidence="2" id="KW-0813">Transport</keyword>
<keyword evidence="3 7" id="KW-0812">Transmembrane</keyword>
<dbReference type="EMBL" id="QWFX01000005">
    <property type="protein sequence ID" value="RIJ33063.1"/>
    <property type="molecule type" value="Genomic_DNA"/>
</dbReference>
<feature type="compositionally biased region" description="Basic and acidic residues" evidence="6">
    <location>
        <begin position="436"/>
        <end position="445"/>
    </location>
</feature>
<name>A0A399RRW0_9PROT</name>
<dbReference type="Proteomes" id="UP000266385">
    <property type="component" value="Unassembled WGS sequence"/>
</dbReference>
<dbReference type="PANTHER" id="PTHR23505:SF79">
    <property type="entry name" value="PROTEIN SPINSTER"/>
    <property type="match status" value="1"/>
</dbReference>
<keyword evidence="4 7" id="KW-1133">Transmembrane helix</keyword>
<feature type="transmembrane region" description="Helical" evidence="7">
    <location>
        <begin position="297"/>
        <end position="317"/>
    </location>
</feature>
<feature type="transmembrane region" description="Helical" evidence="7">
    <location>
        <begin position="54"/>
        <end position="73"/>
    </location>
</feature>
<feature type="transmembrane region" description="Helical" evidence="7">
    <location>
        <begin position="173"/>
        <end position="193"/>
    </location>
</feature>
<gene>
    <name evidence="9" type="ORF">D1223_04265</name>
</gene>
<feature type="transmembrane region" description="Helical" evidence="7">
    <location>
        <begin position="396"/>
        <end position="414"/>
    </location>
</feature>
<dbReference type="InterPro" id="IPR044770">
    <property type="entry name" value="MFS_spinster-like"/>
</dbReference>
<dbReference type="RefSeq" id="WP_119375141.1">
    <property type="nucleotide sequence ID" value="NZ_QWFX01000005.1"/>
</dbReference>
<evidence type="ECO:0000313" key="9">
    <source>
        <dbReference type="EMBL" id="RIJ33063.1"/>
    </source>
</evidence>
<evidence type="ECO:0000256" key="2">
    <source>
        <dbReference type="ARBA" id="ARBA00022448"/>
    </source>
</evidence>
<evidence type="ECO:0000313" key="10">
    <source>
        <dbReference type="Proteomes" id="UP000266385"/>
    </source>
</evidence>
<dbReference type="AlphaFoldDB" id="A0A399RRW0"/>
<dbReference type="CDD" id="cd17328">
    <property type="entry name" value="MFS_spinster_like"/>
    <property type="match status" value="1"/>
</dbReference>
<feature type="transmembrane region" description="Helical" evidence="7">
    <location>
        <begin position="356"/>
        <end position="376"/>
    </location>
</feature>
<feature type="transmembrane region" description="Helical" evidence="7">
    <location>
        <begin position="323"/>
        <end position="344"/>
    </location>
</feature>
<feature type="transmembrane region" description="Helical" evidence="7">
    <location>
        <begin position="144"/>
        <end position="167"/>
    </location>
</feature>
<keyword evidence="5 7" id="KW-0472">Membrane</keyword>
<dbReference type="InterPro" id="IPR036259">
    <property type="entry name" value="MFS_trans_sf"/>
</dbReference>
<organism evidence="9 10">
    <name type="scientific">Henriciella mobilis</name>
    <dbReference type="NCBI Taxonomy" id="2305467"/>
    <lineage>
        <taxon>Bacteria</taxon>
        <taxon>Pseudomonadati</taxon>
        <taxon>Pseudomonadota</taxon>
        <taxon>Alphaproteobacteria</taxon>
        <taxon>Hyphomonadales</taxon>
        <taxon>Hyphomonadaceae</taxon>
        <taxon>Henriciella</taxon>
    </lineage>
</organism>
<feature type="region of interest" description="Disordered" evidence="6">
    <location>
        <begin position="423"/>
        <end position="445"/>
    </location>
</feature>
<comment type="caution">
    <text evidence="9">The sequence shown here is derived from an EMBL/GenBank/DDBJ whole genome shotgun (WGS) entry which is preliminary data.</text>
</comment>
<sequence length="445" mass="47547">MNTTSTKDQGVLAGRTWVLIVLTLVYTFNHVDRQILITVIEPIKAEFGLSDEQIGLLTGLAFAALYATLGIPVAMWADRGNRRNIITLALTIWSGMTALTGLANNFWHLFLARMGVGIGESGGTPPATSMIADLYPPQQRAFALGVYTTGIGFGIMVGYILGAFVYAQFGWRAAFFAAGIPGLLLALLVRFTITEPVRGSSDAYQSTEDAPGFLETLKFMLTQQSYMLILAGCLMICISANAFVAFTSSYLQRTFDVTVSQVSLPLGLLIGGVGGAGAMILGAVCDRLSAKDLRWRPWMIAVCSAAALPFAWMMLSARSVEMAYVWNIIPSFVGLIYASIAYTATQELVKVRMRSVAAAFTLFSLTLIGIGGGPWIAGRISDMFLDAGNAAPLASALKVILAFNAASIVCLLLAGRTYRKDVERAAGTPSPPPEHVAVHETEAVG</sequence>
<feature type="transmembrane region" description="Helical" evidence="7">
    <location>
        <begin position="266"/>
        <end position="285"/>
    </location>
</feature>
<protein>
    <submittedName>
        <fullName evidence="9">MFS transporter</fullName>
    </submittedName>
</protein>
<dbReference type="Gene3D" id="1.20.1250.20">
    <property type="entry name" value="MFS general substrate transporter like domains"/>
    <property type="match status" value="1"/>
</dbReference>
<dbReference type="PANTHER" id="PTHR23505">
    <property type="entry name" value="SPINSTER"/>
    <property type="match status" value="1"/>
</dbReference>
<evidence type="ECO:0000256" key="4">
    <source>
        <dbReference type="ARBA" id="ARBA00022989"/>
    </source>
</evidence>
<reference evidence="9 10" key="1">
    <citation type="submission" date="2018-08" db="EMBL/GenBank/DDBJ databases">
        <title>Henriciella mobilis sp. nov., isolated from seawater.</title>
        <authorList>
            <person name="Cheng H."/>
            <person name="Wu Y.-H."/>
            <person name="Xu X.-W."/>
            <person name="Guo L.-L."/>
        </authorList>
    </citation>
    <scope>NUCLEOTIDE SEQUENCE [LARGE SCALE GENOMIC DNA]</scope>
    <source>
        <strain evidence="9 10">JN25</strain>
    </source>
</reference>
<evidence type="ECO:0000256" key="5">
    <source>
        <dbReference type="ARBA" id="ARBA00023136"/>
    </source>
</evidence>
<dbReference type="Pfam" id="PF07690">
    <property type="entry name" value="MFS_1"/>
    <property type="match status" value="1"/>
</dbReference>
<feature type="transmembrane region" description="Helical" evidence="7">
    <location>
        <begin position="226"/>
        <end position="246"/>
    </location>
</feature>
<evidence type="ECO:0000256" key="1">
    <source>
        <dbReference type="ARBA" id="ARBA00004141"/>
    </source>
</evidence>
<comment type="subcellular location">
    <subcellularLocation>
        <location evidence="1">Membrane</location>
        <topology evidence="1">Multi-pass membrane protein</topology>
    </subcellularLocation>
</comment>
<dbReference type="PROSITE" id="PS50850">
    <property type="entry name" value="MFS"/>
    <property type="match status" value="1"/>
</dbReference>
<dbReference type="OrthoDB" id="7473300at2"/>
<evidence type="ECO:0000259" key="8">
    <source>
        <dbReference type="PROSITE" id="PS50850"/>
    </source>
</evidence>
<proteinExistence type="predicted"/>
<accession>A0A399RRW0</accession>
<evidence type="ECO:0000256" key="7">
    <source>
        <dbReference type="SAM" id="Phobius"/>
    </source>
</evidence>
<keyword evidence="10" id="KW-1185">Reference proteome</keyword>
<dbReference type="InterPro" id="IPR020846">
    <property type="entry name" value="MFS_dom"/>
</dbReference>
<feature type="transmembrane region" description="Helical" evidence="7">
    <location>
        <begin position="85"/>
        <end position="107"/>
    </location>
</feature>
<feature type="domain" description="Major facilitator superfamily (MFS) profile" evidence="8">
    <location>
        <begin position="18"/>
        <end position="422"/>
    </location>
</feature>
<dbReference type="SUPFAM" id="SSF103473">
    <property type="entry name" value="MFS general substrate transporter"/>
    <property type="match status" value="1"/>
</dbReference>
<dbReference type="InterPro" id="IPR011701">
    <property type="entry name" value="MFS"/>
</dbReference>
<dbReference type="GO" id="GO:0022857">
    <property type="term" value="F:transmembrane transporter activity"/>
    <property type="evidence" value="ECO:0007669"/>
    <property type="project" value="InterPro"/>
</dbReference>
<evidence type="ECO:0000256" key="6">
    <source>
        <dbReference type="SAM" id="MobiDB-lite"/>
    </source>
</evidence>
<feature type="transmembrane region" description="Helical" evidence="7">
    <location>
        <begin position="12"/>
        <end position="28"/>
    </location>
</feature>
<evidence type="ECO:0000256" key="3">
    <source>
        <dbReference type="ARBA" id="ARBA00022692"/>
    </source>
</evidence>